<comment type="caution">
    <text evidence="9">The sequence shown here is derived from an EMBL/GenBank/DDBJ whole genome shotgun (WGS) entry which is preliminary data.</text>
</comment>
<feature type="transmembrane region" description="Helical" evidence="7">
    <location>
        <begin position="238"/>
        <end position="257"/>
    </location>
</feature>
<evidence type="ECO:0000259" key="8">
    <source>
        <dbReference type="Pfam" id="PF06808"/>
    </source>
</evidence>
<dbReference type="PANTHER" id="PTHR33362:SF5">
    <property type="entry name" value="C4-DICARBOXYLATE TRAP TRANSPORTER LARGE PERMEASE PROTEIN DCTM"/>
    <property type="match status" value="1"/>
</dbReference>
<keyword evidence="3" id="KW-0997">Cell inner membrane</keyword>
<evidence type="ECO:0000256" key="5">
    <source>
        <dbReference type="ARBA" id="ARBA00022989"/>
    </source>
</evidence>
<feature type="transmembrane region" description="Helical" evidence="7">
    <location>
        <begin position="395"/>
        <end position="413"/>
    </location>
</feature>
<evidence type="ECO:0000256" key="2">
    <source>
        <dbReference type="ARBA" id="ARBA00022475"/>
    </source>
</evidence>
<dbReference type="Proteomes" id="UP001209318">
    <property type="component" value="Unassembled WGS sequence"/>
</dbReference>
<feature type="transmembrane region" description="Helical" evidence="7">
    <location>
        <begin position="356"/>
        <end position="383"/>
    </location>
</feature>
<evidence type="ECO:0000256" key="3">
    <source>
        <dbReference type="ARBA" id="ARBA00022519"/>
    </source>
</evidence>
<proteinExistence type="predicted"/>
<dbReference type="PANTHER" id="PTHR33362">
    <property type="entry name" value="SIALIC ACID TRAP TRANSPORTER PERMEASE PROTEIN SIAT-RELATED"/>
    <property type="match status" value="1"/>
</dbReference>
<reference evidence="9" key="1">
    <citation type="submission" date="2022-10" db="EMBL/GenBank/DDBJ databases">
        <title>Description of Fervidibacillus gen. nov. in the family Fervidibacillaceae fam. nov. with two species, Fervidibacillus albus sp. nov., and Fervidibacillus halotolerans sp. nov., isolated from tidal flat sediments.</title>
        <authorList>
            <person name="Kwon K.K."/>
            <person name="Yang S.-H."/>
        </authorList>
    </citation>
    <scope>NUCLEOTIDE SEQUENCE</scope>
    <source>
        <strain evidence="9">JCM 19140</strain>
    </source>
</reference>
<feature type="transmembrane region" description="Helical" evidence="7">
    <location>
        <begin position="302"/>
        <end position="325"/>
    </location>
</feature>
<dbReference type="InterPro" id="IPR004681">
    <property type="entry name" value="TRAP_DctM"/>
</dbReference>
<keyword evidence="6 7" id="KW-0472">Membrane</keyword>
<dbReference type="PIRSF" id="PIRSF006066">
    <property type="entry name" value="HI0050"/>
    <property type="match status" value="1"/>
</dbReference>
<evidence type="ECO:0000313" key="10">
    <source>
        <dbReference type="Proteomes" id="UP001209318"/>
    </source>
</evidence>
<accession>A0AAE3IWH9</accession>
<feature type="transmembrane region" description="Helical" evidence="7">
    <location>
        <begin position="269"/>
        <end position="290"/>
    </location>
</feature>
<comment type="subcellular location">
    <subcellularLocation>
        <location evidence="1">Cell inner membrane</location>
        <topology evidence="1">Multi-pass membrane protein</topology>
    </subcellularLocation>
</comment>
<dbReference type="EMBL" id="JAOUSF010000005">
    <property type="protein sequence ID" value="MCU9614883.1"/>
    <property type="molecule type" value="Genomic_DNA"/>
</dbReference>
<sequence length="425" mass="45755">MALPLFGIFFLTAFIGLPIAVALLLAAGVPLFLFTDTPLMVIIQRLWVSLDSFSLMALPFFMIAGGILEKGGVSKRIVDFANSIVGGFHGGLAIVAFVASAFFGAISGSSTATVVAMGSIIVPAMIREGYDVKFSITTIAAAGYLGTVIPPSIPMVTYGVTTGASIGDLFSGGIMTGLLLTGLMSVYAYLYGKKHMKVTYKFSIKEVWRTFKNAIWALIMPLIILGGIYSGVFTPTESAAVACLYGLIVGFFVYKELSWKKVNQILKESVVNASMIMFIVGAASAFGFVMTKAQIPLQMSEFIISLTDSAIILLFLVNILFLILGTFMETNAAILIVAPIFMPIIEQYGIDPVHFGVLMVVNLSIGMVTPPLGVNLFVAAKLIDGVSVSDILNKYLFRYIGFSLIGLLIITYWEDFVLFLPKLFG</sequence>
<evidence type="ECO:0000313" key="9">
    <source>
        <dbReference type="EMBL" id="MCU9614883.1"/>
    </source>
</evidence>
<dbReference type="Pfam" id="PF06808">
    <property type="entry name" value="DctM"/>
    <property type="match status" value="1"/>
</dbReference>
<dbReference type="GO" id="GO:0005886">
    <property type="term" value="C:plasma membrane"/>
    <property type="evidence" value="ECO:0007669"/>
    <property type="project" value="UniProtKB-SubCell"/>
</dbReference>
<name>A0AAE3IWH9_9BACI</name>
<evidence type="ECO:0000256" key="4">
    <source>
        <dbReference type="ARBA" id="ARBA00022692"/>
    </source>
</evidence>
<feature type="transmembrane region" description="Helical" evidence="7">
    <location>
        <begin position="6"/>
        <end position="34"/>
    </location>
</feature>
<evidence type="ECO:0000256" key="1">
    <source>
        <dbReference type="ARBA" id="ARBA00004429"/>
    </source>
</evidence>
<evidence type="ECO:0000256" key="6">
    <source>
        <dbReference type="ARBA" id="ARBA00023136"/>
    </source>
</evidence>
<dbReference type="NCBIfam" id="TIGR00786">
    <property type="entry name" value="dctM"/>
    <property type="match status" value="1"/>
</dbReference>
<keyword evidence="5 7" id="KW-1133">Transmembrane helix</keyword>
<gene>
    <name evidence="9" type="ORF">OEV98_15165</name>
</gene>
<keyword evidence="10" id="KW-1185">Reference proteome</keyword>
<feature type="transmembrane region" description="Helical" evidence="7">
    <location>
        <begin position="169"/>
        <end position="192"/>
    </location>
</feature>
<feature type="transmembrane region" description="Helical" evidence="7">
    <location>
        <begin position="213"/>
        <end position="232"/>
    </location>
</feature>
<keyword evidence="2" id="KW-1003">Cell membrane</keyword>
<dbReference type="GO" id="GO:0022857">
    <property type="term" value="F:transmembrane transporter activity"/>
    <property type="evidence" value="ECO:0007669"/>
    <property type="project" value="TreeGrafter"/>
</dbReference>
<dbReference type="InterPro" id="IPR010656">
    <property type="entry name" value="DctM"/>
</dbReference>
<organism evidence="9 10">
    <name type="scientific">Perspicuibacillus lycopersici</name>
    <dbReference type="NCBI Taxonomy" id="1325689"/>
    <lineage>
        <taxon>Bacteria</taxon>
        <taxon>Bacillati</taxon>
        <taxon>Bacillota</taxon>
        <taxon>Bacilli</taxon>
        <taxon>Bacillales</taxon>
        <taxon>Bacillaceae</taxon>
        <taxon>Perspicuibacillus</taxon>
    </lineage>
</organism>
<keyword evidence="4 7" id="KW-0812">Transmembrane</keyword>
<feature type="transmembrane region" description="Helical" evidence="7">
    <location>
        <begin position="88"/>
        <end position="118"/>
    </location>
</feature>
<evidence type="ECO:0000256" key="7">
    <source>
        <dbReference type="SAM" id="Phobius"/>
    </source>
</evidence>
<protein>
    <submittedName>
        <fullName evidence="9">TRAP transporter large permease</fullName>
    </submittedName>
</protein>
<feature type="transmembrane region" description="Helical" evidence="7">
    <location>
        <begin position="332"/>
        <end position="350"/>
    </location>
</feature>
<dbReference type="AlphaFoldDB" id="A0AAE3IWH9"/>
<feature type="transmembrane region" description="Helical" evidence="7">
    <location>
        <begin position="46"/>
        <end position="68"/>
    </location>
</feature>
<feature type="transmembrane region" description="Helical" evidence="7">
    <location>
        <begin position="130"/>
        <end position="149"/>
    </location>
</feature>
<dbReference type="RefSeq" id="WP_263074204.1">
    <property type="nucleotide sequence ID" value="NZ_JAOUSF010000005.1"/>
</dbReference>
<feature type="domain" description="TRAP C4-dicarboxylate transport system permease DctM subunit" evidence="8">
    <location>
        <begin position="6"/>
        <end position="413"/>
    </location>
</feature>